<dbReference type="CDD" id="cd03768">
    <property type="entry name" value="SR_ResInv"/>
    <property type="match status" value="1"/>
</dbReference>
<feature type="domain" description="Resolvase/invertase-type recombinase catalytic" evidence="3">
    <location>
        <begin position="2"/>
        <end position="144"/>
    </location>
</feature>
<keyword evidence="2" id="KW-0233">DNA recombination</keyword>
<evidence type="ECO:0000259" key="3">
    <source>
        <dbReference type="PROSITE" id="PS51736"/>
    </source>
</evidence>
<dbReference type="SMART" id="SM00857">
    <property type="entry name" value="Resolvase"/>
    <property type="match status" value="1"/>
</dbReference>
<dbReference type="PANTHER" id="PTHR30461">
    <property type="entry name" value="DNA-INVERTASE FROM LAMBDOID PROPHAGE"/>
    <property type="match status" value="1"/>
</dbReference>
<dbReference type="InterPro" id="IPR036162">
    <property type="entry name" value="Resolvase-like_N_sf"/>
</dbReference>
<evidence type="ECO:0000256" key="1">
    <source>
        <dbReference type="ARBA" id="ARBA00023125"/>
    </source>
</evidence>
<organism evidence="4">
    <name type="scientific">uncultured Caudovirales phage</name>
    <dbReference type="NCBI Taxonomy" id="2100421"/>
    <lineage>
        <taxon>Viruses</taxon>
        <taxon>Duplodnaviria</taxon>
        <taxon>Heunggongvirae</taxon>
        <taxon>Uroviricota</taxon>
        <taxon>Caudoviricetes</taxon>
        <taxon>Peduoviridae</taxon>
        <taxon>Maltschvirus</taxon>
        <taxon>Maltschvirus maltsch</taxon>
    </lineage>
</organism>
<name>A0A6J5KH93_9CAUD</name>
<dbReference type="Gene3D" id="3.40.50.1390">
    <property type="entry name" value="Resolvase, N-terminal catalytic domain"/>
    <property type="match status" value="1"/>
</dbReference>
<evidence type="ECO:0000256" key="2">
    <source>
        <dbReference type="ARBA" id="ARBA00023172"/>
    </source>
</evidence>
<proteinExistence type="predicted"/>
<dbReference type="GO" id="GO:0003677">
    <property type="term" value="F:DNA binding"/>
    <property type="evidence" value="ECO:0007669"/>
    <property type="project" value="UniProtKB-KW"/>
</dbReference>
<sequence>MQFVAYYRVSTAKQGQSGLGLEAQQEAVEKLIKFKRGEILKNFQEIESGSNNHRQQLTSAMKYCQTHNATLVVAKLDRLARDAKFLLTLADSGVPLLFGDFPDLDGTTSVGRMVLTQMAAVAEFERRRISERIVAALDQAKQRGTKLGGYRGGEVSTDARRAAKQARLAKADKKAHDVLAQVISIDPDNQMSRTKLADELNKRNIETPGGKGLWSTTTITRLLKRVEAIHEQQRDVAAKSIRSVSNRLQKRPRTICKGGFRN</sequence>
<dbReference type="PROSITE" id="PS51736">
    <property type="entry name" value="RECOMBINASES_3"/>
    <property type="match status" value="1"/>
</dbReference>
<dbReference type="Pfam" id="PF00239">
    <property type="entry name" value="Resolvase"/>
    <property type="match status" value="1"/>
</dbReference>
<dbReference type="InterPro" id="IPR050639">
    <property type="entry name" value="SSR_resolvase"/>
</dbReference>
<dbReference type="PANTHER" id="PTHR30461:SF2">
    <property type="entry name" value="SERINE RECOMBINASE PINE-RELATED"/>
    <property type="match status" value="1"/>
</dbReference>
<keyword evidence="1" id="KW-0238">DNA-binding</keyword>
<dbReference type="EMBL" id="LR796146">
    <property type="protein sequence ID" value="CAB4121394.1"/>
    <property type="molecule type" value="Genomic_DNA"/>
</dbReference>
<dbReference type="SUPFAM" id="SSF53041">
    <property type="entry name" value="Resolvase-like"/>
    <property type="match status" value="1"/>
</dbReference>
<protein>
    <submittedName>
        <fullName evidence="4">PinR Site-specific recombinases, DNA invertase Pin homologs</fullName>
    </submittedName>
</protein>
<reference evidence="4" key="1">
    <citation type="submission" date="2020-04" db="EMBL/GenBank/DDBJ databases">
        <authorList>
            <person name="Chiriac C."/>
            <person name="Salcher M."/>
            <person name="Ghai R."/>
            <person name="Kavagutti S V."/>
        </authorList>
    </citation>
    <scope>NUCLEOTIDE SEQUENCE</scope>
</reference>
<gene>
    <name evidence="4" type="ORF">UFOVP12_37</name>
</gene>
<accession>A0A6J5KH93</accession>
<dbReference type="GO" id="GO:0000150">
    <property type="term" value="F:DNA strand exchange activity"/>
    <property type="evidence" value="ECO:0007669"/>
    <property type="project" value="InterPro"/>
</dbReference>
<dbReference type="InterPro" id="IPR006119">
    <property type="entry name" value="Resolv_N"/>
</dbReference>
<evidence type="ECO:0000313" key="4">
    <source>
        <dbReference type="EMBL" id="CAB4121394.1"/>
    </source>
</evidence>